<dbReference type="Proteomes" id="UP000824890">
    <property type="component" value="Unassembled WGS sequence"/>
</dbReference>
<organism evidence="1 2">
    <name type="scientific">Brassica napus</name>
    <name type="common">Rape</name>
    <dbReference type="NCBI Taxonomy" id="3708"/>
    <lineage>
        <taxon>Eukaryota</taxon>
        <taxon>Viridiplantae</taxon>
        <taxon>Streptophyta</taxon>
        <taxon>Embryophyta</taxon>
        <taxon>Tracheophyta</taxon>
        <taxon>Spermatophyta</taxon>
        <taxon>Magnoliopsida</taxon>
        <taxon>eudicotyledons</taxon>
        <taxon>Gunneridae</taxon>
        <taxon>Pentapetalae</taxon>
        <taxon>rosids</taxon>
        <taxon>malvids</taxon>
        <taxon>Brassicales</taxon>
        <taxon>Brassicaceae</taxon>
        <taxon>Brassiceae</taxon>
        <taxon>Brassica</taxon>
    </lineage>
</organism>
<dbReference type="EMBL" id="JAGKQM010000019">
    <property type="protein sequence ID" value="KAH0859232.1"/>
    <property type="molecule type" value="Genomic_DNA"/>
</dbReference>
<accession>A0ABQ7XTH4</accession>
<comment type="caution">
    <text evidence="1">The sequence shown here is derived from an EMBL/GenBank/DDBJ whole genome shotgun (WGS) entry which is preliminary data.</text>
</comment>
<keyword evidence="2" id="KW-1185">Reference proteome</keyword>
<dbReference type="Gene3D" id="3.60.10.10">
    <property type="entry name" value="Endonuclease/exonuclease/phosphatase"/>
    <property type="match status" value="1"/>
</dbReference>
<dbReference type="SUPFAM" id="SSF56219">
    <property type="entry name" value="DNase I-like"/>
    <property type="match status" value="1"/>
</dbReference>
<dbReference type="InterPro" id="IPR036691">
    <property type="entry name" value="Endo/exonu/phosph_ase_sf"/>
</dbReference>
<dbReference type="PANTHER" id="PTHR33710">
    <property type="entry name" value="BNAC02G09200D PROTEIN"/>
    <property type="match status" value="1"/>
</dbReference>
<evidence type="ECO:0008006" key="3">
    <source>
        <dbReference type="Google" id="ProtNLM"/>
    </source>
</evidence>
<dbReference type="PANTHER" id="PTHR33710:SF71">
    <property type="entry name" value="ENDONUCLEASE_EXONUCLEASE_PHOSPHATASE DOMAIN-CONTAINING PROTEIN"/>
    <property type="match status" value="1"/>
</dbReference>
<evidence type="ECO:0000313" key="2">
    <source>
        <dbReference type="Proteomes" id="UP000824890"/>
    </source>
</evidence>
<sequence length="160" mass="18579">MANPTLHHTDMYILEPGRPTFCLTYIYIYGNPNQQMRNKHWKRMIGLAEAGILSSKPRVALGDFNDIKSNEERNGGPRRAEYTFNTLRRMLNATGLHELKTIGGNFTWIGKRKNHTVQSKMDRAVAMAEWQDLFPRAYVQLLDWIGSDHKPLILHTREKK</sequence>
<reference evidence="1 2" key="1">
    <citation type="submission" date="2021-05" db="EMBL/GenBank/DDBJ databases">
        <title>Genome Assembly of Synthetic Allotetraploid Brassica napus Reveals Homoeologous Exchanges between Subgenomes.</title>
        <authorList>
            <person name="Davis J.T."/>
        </authorList>
    </citation>
    <scope>NUCLEOTIDE SEQUENCE [LARGE SCALE GENOMIC DNA]</scope>
    <source>
        <strain evidence="2">cv. Da-Ae</strain>
        <tissue evidence="1">Seedling</tissue>
    </source>
</reference>
<proteinExistence type="predicted"/>
<name>A0ABQ7XTH4_BRANA</name>
<evidence type="ECO:0000313" key="1">
    <source>
        <dbReference type="EMBL" id="KAH0859232.1"/>
    </source>
</evidence>
<protein>
    <recommendedName>
        <fullName evidence="3">Endonuclease/exonuclease/phosphatase domain-containing protein</fullName>
    </recommendedName>
</protein>
<gene>
    <name evidence="1" type="ORF">HID58_087493</name>
</gene>